<dbReference type="AlphaFoldDB" id="A0A7V9Z5K3"/>
<feature type="domain" description="EamA" evidence="8">
    <location>
        <begin position="6"/>
        <end position="139"/>
    </location>
</feature>
<feature type="transmembrane region" description="Helical" evidence="7">
    <location>
        <begin position="34"/>
        <end position="55"/>
    </location>
</feature>
<evidence type="ECO:0000313" key="10">
    <source>
        <dbReference type="Proteomes" id="UP000523087"/>
    </source>
</evidence>
<feature type="transmembrane region" description="Helical" evidence="7">
    <location>
        <begin position="122"/>
        <end position="139"/>
    </location>
</feature>
<dbReference type="InterPro" id="IPR000620">
    <property type="entry name" value="EamA_dom"/>
</dbReference>
<comment type="subcellular location">
    <subcellularLocation>
        <location evidence="1">Cell membrane</location>
        <topology evidence="1">Multi-pass membrane protein</topology>
    </subcellularLocation>
</comment>
<name>A0A7V9Z5K3_9BACL</name>
<feature type="transmembrane region" description="Helical" evidence="7">
    <location>
        <begin position="213"/>
        <end position="234"/>
    </location>
</feature>
<keyword evidence="10" id="KW-1185">Reference proteome</keyword>
<keyword evidence="3" id="KW-1003">Cell membrane</keyword>
<keyword evidence="5 7" id="KW-1133">Transmembrane helix</keyword>
<feature type="transmembrane region" description="Helical" evidence="7">
    <location>
        <begin position="271"/>
        <end position="291"/>
    </location>
</feature>
<keyword evidence="4 7" id="KW-0812">Transmembrane</keyword>
<feature type="transmembrane region" description="Helical" evidence="7">
    <location>
        <begin position="94"/>
        <end position="115"/>
    </location>
</feature>
<dbReference type="InterPro" id="IPR050638">
    <property type="entry name" value="AA-Vitamin_Transporters"/>
</dbReference>
<evidence type="ECO:0000256" key="2">
    <source>
        <dbReference type="ARBA" id="ARBA00007362"/>
    </source>
</evidence>
<evidence type="ECO:0000256" key="4">
    <source>
        <dbReference type="ARBA" id="ARBA00022692"/>
    </source>
</evidence>
<evidence type="ECO:0000313" key="9">
    <source>
        <dbReference type="EMBL" id="MBA2874411.1"/>
    </source>
</evidence>
<evidence type="ECO:0000256" key="5">
    <source>
        <dbReference type="ARBA" id="ARBA00022989"/>
    </source>
</evidence>
<evidence type="ECO:0000256" key="1">
    <source>
        <dbReference type="ARBA" id="ARBA00004651"/>
    </source>
</evidence>
<feature type="transmembrane region" description="Helical" evidence="7">
    <location>
        <begin position="145"/>
        <end position="169"/>
    </location>
</feature>
<dbReference type="RefSeq" id="WP_181555329.1">
    <property type="nucleotide sequence ID" value="NZ_JACDUT010000003.1"/>
</dbReference>
<feature type="transmembrane region" description="Helical" evidence="7">
    <location>
        <begin position="181"/>
        <end position="201"/>
    </location>
</feature>
<reference evidence="9 10" key="1">
    <citation type="submission" date="2020-07" db="EMBL/GenBank/DDBJ databases">
        <title>Genomic Encyclopedia of Type Strains, Phase IV (KMG-IV): sequencing the most valuable type-strain genomes for metagenomic binning, comparative biology and taxonomic classification.</title>
        <authorList>
            <person name="Goeker M."/>
        </authorList>
    </citation>
    <scope>NUCLEOTIDE SEQUENCE [LARGE SCALE GENOMIC DNA]</scope>
    <source>
        <strain evidence="9 10">DSM 15730</strain>
    </source>
</reference>
<accession>A0A7V9Z5K3</accession>
<dbReference type="Proteomes" id="UP000523087">
    <property type="component" value="Unassembled WGS sequence"/>
</dbReference>
<organism evidence="9 10">
    <name type="scientific">Thermaerobacillus caldiproteolyticus</name>
    <dbReference type="NCBI Taxonomy" id="247480"/>
    <lineage>
        <taxon>Bacteria</taxon>
        <taxon>Bacillati</taxon>
        <taxon>Bacillota</taxon>
        <taxon>Bacilli</taxon>
        <taxon>Bacillales</taxon>
        <taxon>Anoxybacillaceae</taxon>
        <taxon>Thermaerobacillus</taxon>
    </lineage>
</organism>
<evidence type="ECO:0000256" key="3">
    <source>
        <dbReference type="ARBA" id="ARBA00022475"/>
    </source>
</evidence>
<dbReference type="GO" id="GO:0005886">
    <property type="term" value="C:plasma membrane"/>
    <property type="evidence" value="ECO:0007669"/>
    <property type="project" value="UniProtKB-SubCell"/>
</dbReference>
<dbReference type="InterPro" id="IPR037185">
    <property type="entry name" value="EmrE-like"/>
</dbReference>
<proteinExistence type="inferred from homology"/>
<comment type="caution">
    <text evidence="9">The sequence shown here is derived from an EMBL/GenBank/DDBJ whole genome shotgun (WGS) entry which is preliminary data.</text>
</comment>
<evidence type="ECO:0000256" key="6">
    <source>
        <dbReference type="ARBA" id="ARBA00023136"/>
    </source>
</evidence>
<gene>
    <name evidence="9" type="ORF">HNR31_001181</name>
</gene>
<dbReference type="Gene3D" id="1.10.3730.20">
    <property type="match status" value="1"/>
</dbReference>
<feature type="transmembrane region" description="Helical" evidence="7">
    <location>
        <begin position="246"/>
        <end position="265"/>
    </location>
</feature>
<protein>
    <submittedName>
        <fullName evidence="9">Drug/metabolite transporter (DMT)-like permease</fullName>
    </submittedName>
</protein>
<keyword evidence="6 7" id="KW-0472">Membrane</keyword>
<feature type="transmembrane region" description="Helical" evidence="7">
    <location>
        <begin position="7"/>
        <end position="28"/>
    </location>
</feature>
<dbReference type="EMBL" id="JACDUT010000003">
    <property type="protein sequence ID" value="MBA2874411.1"/>
    <property type="molecule type" value="Genomic_DNA"/>
</dbReference>
<evidence type="ECO:0000259" key="8">
    <source>
        <dbReference type="Pfam" id="PF00892"/>
    </source>
</evidence>
<feature type="transmembrane region" description="Helical" evidence="7">
    <location>
        <begin position="67"/>
        <end position="88"/>
    </location>
</feature>
<dbReference type="Pfam" id="PF00892">
    <property type="entry name" value="EamA"/>
    <property type="match status" value="2"/>
</dbReference>
<dbReference type="PANTHER" id="PTHR32322">
    <property type="entry name" value="INNER MEMBRANE TRANSPORTER"/>
    <property type="match status" value="1"/>
</dbReference>
<dbReference type="SUPFAM" id="SSF103481">
    <property type="entry name" value="Multidrug resistance efflux transporter EmrE"/>
    <property type="match status" value="2"/>
</dbReference>
<evidence type="ECO:0000256" key="7">
    <source>
        <dbReference type="SAM" id="Phobius"/>
    </source>
</evidence>
<sequence>MSKLSTYFSLVMVMVFWGANVVAVKILVYTFAPITITAFRIFIASLTVFLVLGIAGQWRKVTAKEMLMMFVTGLLNVVAHHYCLATGLTKTTASNAGIILGMSPLLTALLALIFLRDRFRAAKFIGIIFGFAGVIFIVTHSSAKIGAVSLGDMLIFLAVLAQAVSFIFIKKLAATIDARLLTGWMLLFGSVVLFLASLFIEPDGLLRLKEGKITTWFIFLASAILATGLGQMIYNRAIHSLGAAESAIFINLSPFFSLVASSLFLGETIHVVQWFGFFFIVVGVMLASGAVEEGFSKMMRTFGQRKLMG</sequence>
<feature type="domain" description="EamA" evidence="8">
    <location>
        <begin position="150"/>
        <end position="288"/>
    </location>
</feature>
<comment type="similarity">
    <text evidence="2">Belongs to the EamA transporter family.</text>
</comment>
<dbReference type="PANTHER" id="PTHR32322:SF18">
    <property type="entry name" value="S-ADENOSYLMETHIONINE_S-ADENOSYLHOMOCYSTEINE TRANSPORTER"/>
    <property type="match status" value="1"/>
</dbReference>